<gene>
    <name evidence="12" type="ORF">H4219_003150</name>
</gene>
<feature type="domain" description="CSC1/OSCA1-like 7TM region" evidence="9">
    <location>
        <begin position="371"/>
        <end position="640"/>
    </location>
</feature>
<keyword evidence="6 8" id="KW-0472">Membrane</keyword>
<dbReference type="EMBL" id="JANBPU010000069">
    <property type="protein sequence ID" value="KAJ1917517.1"/>
    <property type="molecule type" value="Genomic_DNA"/>
</dbReference>
<dbReference type="Pfam" id="PF14703">
    <property type="entry name" value="PHM7_cyt"/>
    <property type="match status" value="1"/>
</dbReference>
<dbReference type="InterPro" id="IPR032880">
    <property type="entry name" value="CSC1/OSCA1-like_N"/>
</dbReference>
<feature type="transmembrane region" description="Helical" evidence="8">
    <location>
        <begin position="656"/>
        <end position="677"/>
    </location>
</feature>
<feature type="transmembrane region" description="Helical" evidence="8">
    <location>
        <begin position="426"/>
        <end position="445"/>
    </location>
</feature>
<proteinExistence type="inferred from homology"/>
<feature type="compositionally biased region" description="Polar residues" evidence="7">
    <location>
        <begin position="950"/>
        <end position="959"/>
    </location>
</feature>
<evidence type="ECO:0000256" key="5">
    <source>
        <dbReference type="ARBA" id="ARBA00022989"/>
    </source>
</evidence>
<evidence type="ECO:0000256" key="2">
    <source>
        <dbReference type="ARBA" id="ARBA00007779"/>
    </source>
</evidence>
<dbReference type="OrthoDB" id="2150324at2759"/>
<feature type="compositionally biased region" description="Polar residues" evidence="7">
    <location>
        <begin position="1021"/>
        <end position="1037"/>
    </location>
</feature>
<keyword evidence="3" id="KW-0813">Transport</keyword>
<feature type="transmembrane region" description="Helical" evidence="8">
    <location>
        <begin position="158"/>
        <end position="177"/>
    </location>
</feature>
<feature type="transmembrane region" description="Helical" evidence="8">
    <location>
        <begin position="372"/>
        <end position="395"/>
    </location>
</feature>
<feature type="domain" description="CSC1/OSCA1-like cytosolic" evidence="11">
    <location>
        <begin position="202"/>
        <end position="359"/>
    </location>
</feature>
<dbReference type="Proteomes" id="UP001150538">
    <property type="component" value="Unassembled WGS sequence"/>
</dbReference>
<sequence length="1043" mass="118606">MTNVLEGMFTDAKQVNDQTMNIIGLLYQAGISTAVGAGAFIFFCLMRPNNGAVYARRFKGNPAKKFPPKIKKGIFSWVPILWKANDESMLPIIGIDALFLLRYLRMMMILLTFMSIFGLAVILPINYAKGNLDGITGKPKDFLVWYISLKHVNIPKYFSIHVAFAYLFSIGVMYLIWRETKTLIKYRQVYYSSDAYQRTLRARTLMLTRVPQELQSDQSLGTYMFEKCGSNYPTEVSIARKLGKLPELVQKHEKTVAKLERILAKWLDSPSALTKPRPQIKVKGQMVDAIEHYAGVIEVLEYGINAAREEITTFHPAGVGFVSFDKPLRAHQAKRELHRHVRPMRVTFAPDPKDIIWSNAQMTVGARRSRMWIGRIISIVFTFVAFVPLSALTFISNIDNITSIIPDTKPFFAQHQTLTYIWQNTITPLILVVYYIIVPYVFRYISRYQGIPTNTAVERSVLKKMYAFYIISNIVVFTIGNTIVEFINNDNKDETLRLLPATVINNINLKNPFWTSYVSLKGLTAMAELAQVLSFLMIFIRRYTRKVTPRELKKLTYPPDIDFAPVYALYLWIFTICMIYSVYSPLILGFGLVSFVLAYWAFKYVTMYVYETRFETAGEMVRNVLNRMFVALIFFQVYLLVGLKTRLDDFGSLVPIYTYTMIPLPAATLAFGIWLNFWARPKIQYMDATIENETQPSIIDKLNESETVGDRFIHPIFSQKLATPLVHHSVRHLLPQVYSGRISYEDEFDDYGTGKSGLKSTLSMRTSGAATSTPMSTLKPGAYGQSISRQSRVSSGSTLEGNKSNGMGLYEMPIAHDKIDYQPLSRSGSHSRFGSPSDYIDDLGLSTNEMTRSSTQNSRSNLLSRSISNSSMGKGNIYDHPVVTPKIPLSRLGNQPPTSSGAERAMNHHPWEDQNVYRSNTVNNPYNQRIELHPGIRGGDYTDAPPPLSHAQTYNYSTSPRYPRPPPPPNQMDPTGPSHPPQDDYISRYGQHQSRRPQIPTPRYGPYEYDDGAGGPPLYSNDHTYSPQHGNPQNQRRNVPRWD</sequence>
<feature type="transmembrane region" description="Helical" evidence="8">
    <location>
        <begin position="108"/>
        <end position="127"/>
    </location>
</feature>
<comment type="caution">
    <text evidence="12">The sequence shown here is derived from an EMBL/GenBank/DDBJ whole genome shotgun (WGS) entry which is preliminary data.</text>
</comment>
<dbReference type="PANTHER" id="PTHR13018">
    <property type="entry name" value="PROBABLE MEMBRANE PROTEIN DUF221-RELATED"/>
    <property type="match status" value="1"/>
</dbReference>
<evidence type="ECO:0000256" key="8">
    <source>
        <dbReference type="SAM" id="Phobius"/>
    </source>
</evidence>
<evidence type="ECO:0000256" key="1">
    <source>
        <dbReference type="ARBA" id="ARBA00004141"/>
    </source>
</evidence>
<feature type="compositionally biased region" description="Polar residues" evidence="7">
    <location>
        <begin position="892"/>
        <end position="901"/>
    </location>
</feature>
<protein>
    <recommendedName>
        <fullName evidence="14">DUF221-domain-containing protein</fullName>
    </recommendedName>
</protein>
<feature type="transmembrane region" description="Helical" evidence="8">
    <location>
        <begin position="466"/>
        <end position="487"/>
    </location>
</feature>
<evidence type="ECO:0000313" key="13">
    <source>
        <dbReference type="Proteomes" id="UP001150538"/>
    </source>
</evidence>
<dbReference type="GO" id="GO:0005886">
    <property type="term" value="C:plasma membrane"/>
    <property type="evidence" value="ECO:0007669"/>
    <property type="project" value="TreeGrafter"/>
</dbReference>
<feature type="transmembrane region" description="Helical" evidence="8">
    <location>
        <begin position="518"/>
        <end position="540"/>
    </location>
</feature>
<evidence type="ECO:0000259" key="9">
    <source>
        <dbReference type="Pfam" id="PF02714"/>
    </source>
</evidence>
<dbReference type="InterPro" id="IPR027815">
    <property type="entry name" value="CSC1/OSCA1-like_cyt"/>
</dbReference>
<evidence type="ECO:0000256" key="4">
    <source>
        <dbReference type="ARBA" id="ARBA00022692"/>
    </source>
</evidence>
<comment type="similarity">
    <text evidence="2">Belongs to the CSC1 (TC 1.A.17) family.</text>
</comment>
<dbReference type="PANTHER" id="PTHR13018:SF149">
    <property type="entry name" value="DOMAIN PROTEIN, PUTATIVE (AFU_ORTHOLOGUE AFUA_3G11660)-RELATED"/>
    <property type="match status" value="1"/>
</dbReference>
<dbReference type="InterPro" id="IPR045122">
    <property type="entry name" value="Csc1-like"/>
</dbReference>
<evidence type="ECO:0000313" key="12">
    <source>
        <dbReference type="EMBL" id="KAJ1917517.1"/>
    </source>
</evidence>
<dbReference type="AlphaFoldDB" id="A0A9W8A4Y8"/>
<evidence type="ECO:0000256" key="3">
    <source>
        <dbReference type="ARBA" id="ARBA00022448"/>
    </source>
</evidence>
<feature type="transmembrane region" description="Helical" evidence="8">
    <location>
        <begin position="587"/>
        <end position="605"/>
    </location>
</feature>
<reference evidence="12" key="1">
    <citation type="submission" date="2022-07" db="EMBL/GenBank/DDBJ databases">
        <title>Phylogenomic reconstructions and comparative analyses of Kickxellomycotina fungi.</title>
        <authorList>
            <person name="Reynolds N.K."/>
            <person name="Stajich J.E."/>
            <person name="Barry K."/>
            <person name="Grigoriev I.V."/>
            <person name="Crous P."/>
            <person name="Smith M.E."/>
        </authorList>
    </citation>
    <scope>NUCLEOTIDE SEQUENCE</scope>
    <source>
        <strain evidence="12">NBRC 100468</strain>
    </source>
</reference>
<evidence type="ECO:0000259" key="11">
    <source>
        <dbReference type="Pfam" id="PF14703"/>
    </source>
</evidence>
<feature type="domain" description="CSC1/OSCA1-like N-terminal transmembrane" evidence="10">
    <location>
        <begin position="25"/>
        <end position="179"/>
    </location>
</feature>
<dbReference type="Pfam" id="PF13967">
    <property type="entry name" value="RSN1_TM"/>
    <property type="match status" value="1"/>
</dbReference>
<keyword evidence="4 8" id="KW-0812">Transmembrane</keyword>
<feature type="transmembrane region" description="Helical" evidence="8">
    <location>
        <begin position="561"/>
        <end position="581"/>
    </location>
</feature>
<feature type="transmembrane region" description="Helical" evidence="8">
    <location>
        <begin position="25"/>
        <end position="46"/>
    </location>
</feature>
<accession>A0A9W8A4Y8</accession>
<feature type="compositionally biased region" description="Polar residues" evidence="7">
    <location>
        <begin position="766"/>
        <end position="776"/>
    </location>
</feature>
<feature type="region of interest" description="Disordered" evidence="7">
    <location>
        <begin position="766"/>
        <end position="806"/>
    </location>
</feature>
<feature type="compositionally biased region" description="Low complexity" evidence="7">
    <location>
        <begin position="784"/>
        <end position="797"/>
    </location>
</feature>
<evidence type="ECO:0000256" key="6">
    <source>
        <dbReference type="ARBA" id="ARBA00023136"/>
    </source>
</evidence>
<dbReference type="Pfam" id="PF02714">
    <property type="entry name" value="RSN1_7TM"/>
    <property type="match status" value="1"/>
</dbReference>
<feature type="region of interest" description="Disordered" evidence="7">
    <location>
        <begin position="850"/>
        <end position="909"/>
    </location>
</feature>
<dbReference type="InterPro" id="IPR003864">
    <property type="entry name" value="CSC1/OSCA1-like_7TM"/>
</dbReference>
<evidence type="ECO:0000259" key="10">
    <source>
        <dbReference type="Pfam" id="PF13967"/>
    </source>
</evidence>
<feature type="transmembrane region" description="Helical" evidence="8">
    <location>
        <begin position="625"/>
        <end position="644"/>
    </location>
</feature>
<feature type="region of interest" description="Disordered" evidence="7">
    <location>
        <begin position="930"/>
        <end position="1043"/>
    </location>
</feature>
<keyword evidence="13" id="KW-1185">Reference proteome</keyword>
<feature type="compositionally biased region" description="Pro residues" evidence="7">
    <location>
        <begin position="962"/>
        <end position="971"/>
    </location>
</feature>
<comment type="subcellular location">
    <subcellularLocation>
        <location evidence="1">Membrane</location>
        <topology evidence="1">Multi-pass membrane protein</topology>
    </subcellularLocation>
</comment>
<evidence type="ECO:0000256" key="7">
    <source>
        <dbReference type="SAM" id="MobiDB-lite"/>
    </source>
</evidence>
<name>A0A9W8A4Y8_9FUNG</name>
<dbReference type="GO" id="GO:0005227">
    <property type="term" value="F:calcium-activated cation channel activity"/>
    <property type="evidence" value="ECO:0007669"/>
    <property type="project" value="InterPro"/>
</dbReference>
<feature type="compositionally biased region" description="Low complexity" evidence="7">
    <location>
        <begin position="851"/>
        <end position="871"/>
    </location>
</feature>
<keyword evidence="5 8" id="KW-1133">Transmembrane helix</keyword>
<organism evidence="12 13">
    <name type="scientific">Mycoemilia scoparia</name>
    <dbReference type="NCBI Taxonomy" id="417184"/>
    <lineage>
        <taxon>Eukaryota</taxon>
        <taxon>Fungi</taxon>
        <taxon>Fungi incertae sedis</taxon>
        <taxon>Zoopagomycota</taxon>
        <taxon>Kickxellomycotina</taxon>
        <taxon>Kickxellomycetes</taxon>
        <taxon>Kickxellales</taxon>
        <taxon>Kickxellaceae</taxon>
        <taxon>Mycoemilia</taxon>
    </lineage>
</organism>
<evidence type="ECO:0008006" key="14">
    <source>
        <dbReference type="Google" id="ProtNLM"/>
    </source>
</evidence>